<evidence type="ECO:0000313" key="3">
    <source>
        <dbReference type="EMBL" id="SHN49775.1"/>
    </source>
</evidence>
<dbReference type="STRING" id="198312.SAMN02745193_00406"/>
<organism evidence="3 4">
    <name type="scientific">Erythrobacter sanguineus</name>
    <dbReference type="NCBI Taxonomy" id="198312"/>
    <lineage>
        <taxon>Bacteria</taxon>
        <taxon>Pseudomonadati</taxon>
        <taxon>Pseudomonadota</taxon>
        <taxon>Alphaproteobacteria</taxon>
        <taxon>Sphingomonadales</taxon>
        <taxon>Erythrobacteraceae</taxon>
        <taxon>Erythrobacter/Porphyrobacter group</taxon>
        <taxon>Erythrobacter</taxon>
    </lineage>
</organism>
<proteinExistence type="predicted"/>
<feature type="region of interest" description="Disordered" evidence="1">
    <location>
        <begin position="68"/>
        <end position="94"/>
    </location>
</feature>
<keyword evidence="2" id="KW-0732">Signal</keyword>
<name>A0A1M7RU19_9SPHN</name>
<evidence type="ECO:0000256" key="2">
    <source>
        <dbReference type="SAM" id="SignalP"/>
    </source>
</evidence>
<reference evidence="4" key="1">
    <citation type="submission" date="2016-12" db="EMBL/GenBank/DDBJ databases">
        <authorList>
            <person name="Varghese N."/>
            <person name="Submissions S."/>
        </authorList>
    </citation>
    <scope>NUCLEOTIDE SEQUENCE [LARGE SCALE GENOMIC DNA]</scope>
    <source>
        <strain evidence="4">DSM 11032</strain>
    </source>
</reference>
<protein>
    <submittedName>
        <fullName evidence="3">Uncharacterized protein</fullName>
    </submittedName>
</protein>
<feature type="compositionally biased region" description="Basic and acidic residues" evidence="1">
    <location>
        <begin position="79"/>
        <end position="88"/>
    </location>
</feature>
<keyword evidence="4" id="KW-1185">Reference proteome</keyword>
<accession>A0A1M7RU19</accession>
<evidence type="ECO:0000256" key="1">
    <source>
        <dbReference type="SAM" id="MobiDB-lite"/>
    </source>
</evidence>
<dbReference type="AlphaFoldDB" id="A0A1M7RU19"/>
<gene>
    <name evidence="3" type="ORF">SAMN02745193_00406</name>
</gene>
<feature type="signal peptide" evidence="2">
    <location>
        <begin position="1"/>
        <end position="39"/>
    </location>
</feature>
<dbReference type="RefSeq" id="WP_072672992.1">
    <property type="nucleotide sequence ID" value="NZ_FRDF01000002.1"/>
</dbReference>
<feature type="chain" id="PRO_5012297219" evidence="2">
    <location>
        <begin position="40"/>
        <end position="110"/>
    </location>
</feature>
<dbReference type="OrthoDB" id="7391975at2"/>
<sequence>MPVDECCGIPYLVATMTRQFFALLALLTGLAAIGSPANAGVAASLAEALACDSSIAAAAGDEAVRAETAPAQAVPATIRESRAAETPEPRPAMPASLRLPVLMGIERAYE</sequence>
<evidence type="ECO:0000313" key="4">
    <source>
        <dbReference type="Proteomes" id="UP000184391"/>
    </source>
</evidence>
<dbReference type="EMBL" id="FRDF01000002">
    <property type="protein sequence ID" value="SHN49775.1"/>
    <property type="molecule type" value="Genomic_DNA"/>
</dbReference>
<dbReference type="Proteomes" id="UP000184391">
    <property type="component" value="Unassembled WGS sequence"/>
</dbReference>